<gene>
    <name evidence="1" type="ORF">HMPREF1978_01520</name>
</gene>
<dbReference type="AlphaFoldDB" id="U1PWK7"/>
<dbReference type="RefSeq" id="WP_021603646.1">
    <property type="nucleotide sequence ID" value="NZ_KE951489.1"/>
</dbReference>
<evidence type="ECO:0000313" key="2">
    <source>
        <dbReference type="Proteomes" id="UP000016481"/>
    </source>
</evidence>
<evidence type="ECO:0000313" key="1">
    <source>
        <dbReference type="EMBL" id="ERH14826.1"/>
    </source>
</evidence>
<accession>U1PWK7</accession>
<dbReference type="Proteomes" id="UP000016481">
    <property type="component" value="Unassembled WGS sequence"/>
</dbReference>
<sequence>MIVSFVVALRRIVVFGAEVIMRSPPHDEEGLGLLAEPGLDLTEAVA</sequence>
<organism evidence="1 2">
    <name type="scientific">Actinomyces graevenitzii F0530</name>
    <dbReference type="NCBI Taxonomy" id="1321817"/>
    <lineage>
        <taxon>Bacteria</taxon>
        <taxon>Bacillati</taxon>
        <taxon>Actinomycetota</taxon>
        <taxon>Actinomycetes</taxon>
        <taxon>Actinomycetales</taxon>
        <taxon>Actinomycetaceae</taxon>
        <taxon>Actinomyces</taxon>
    </lineage>
</organism>
<reference evidence="1 2" key="1">
    <citation type="submission" date="2013-08" db="EMBL/GenBank/DDBJ databases">
        <authorList>
            <person name="Weinstock G."/>
            <person name="Sodergren E."/>
            <person name="Wylie T."/>
            <person name="Fulton L."/>
            <person name="Fulton R."/>
            <person name="Fronick C."/>
            <person name="O'Laughlin M."/>
            <person name="Godfrey J."/>
            <person name="Miner T."/>
            <person name="Herter B."/>
            <person name="Appelbaum E."/>
            <person name="Cordes M."/>
            <person name="Lek S."/>
            <person name="Wollam A."/>
            <person name="Pepin K.H."/>
            <person name="Palsikar V.B."/>
            <person name="Mitreva M."/>
            <person name="Wilson R.K."/>
        </authorList>
    </citation>
    <scope>NUCLEOTIDE SEQUENCE [LARGE SCALE GENOMIC DNA]</scope>
    <source>
        <strain evidence="1 2">F0530</strain>
    </source>
</reference>
<proteinExistence type="predicted"/>
<protein>
    <submittedName>
        <fullName evidence="1">Uncharacterized protein</fullName>
    </submittedName>
</protein>
<dbReference type="EMBL" id="AWSC01000061">
    <property type="protein sequence ID" value="ERH14826.1"/>
    <property type="molecule type" value="Genomic_DNA"/>
</dbReference>
<name>U1PWK7_9ACTO</name>
<comment type="caution">
    <text evidence="1">The sequence shown here is derived from an EMBL/GenBank/DDBJ whole genome shotgun (WGS) entry which is preliminary data.</text>
</comment>
<dbReference type="HOGENOM" id="CLU_3179045_0_0_11"/>